<dbReference type="AlphaFoldDB" id="A0AAD8MNB2"/>
<evidence type="ECO:0000313" key="2">
    <source>
        <dbReference type="Proteomes" id="UP001237642"/>
    </source>
</evidence>
<name>A0AAD8MNB2_9APIA</name>
<proteinExistence type="predicted"/>
<protein>
    <submittedName>
        <fullName evidence="1">Uncharacterized protein</fullName>
    </submittedName>
</protein>
<dbReference type="Proteomes" id="UP001237642">
    <property type="component" value="Unassembled WGS sequence"/>
</dbReference>
<reference evidence="1" key="2">
    <citation type="submission" date="2023-05" db="EMBL/GenBank/DDBJ databases">
        <authorList>
            <person name="Schelkunov M.I."/>
        </authorList>
    </citation>
    <scope>NUCLEOTIDE SEQUENCE</scope>
    <source>
        <strain evidence="1">Hsosn_3</strain>
        <tissue evidence="1">Leaf</tissue>
    </source>
</reference>
<dbReference type="PANTHER" id="PTHR45786:SF74">
    <property type="entry name" value="ATP-DEPENDENT DNA HELICASE"/>
    <property type="match status" value="1"/>
</dbReference>
<evidence type="ECO:0000313" key="1">
    <source>
        <dbReference type="EMBL" id="KAK1379112.1"/>
    </source>
</evidence>
<organism evidence="1 2">
    <name type="scientific">Heracleum sosnowskyi</name>
    <dbReference type="NCBI Taxonomy" id="360622"/>
    <lineage>
        <taxon>Eukaryota</taxon>
        <taxon>Viridiplantae</taxon>
        <taxon>Streptophyta</taxon>
        <taxon>Embryophyta</taxon>
        <taxon>Tracheophyta</taxon>
        <taxon>Spermatophyta</taxon>
        <taxon>Magnoliopsida</taxon>
        <taxon>eudicotyledons</taxon>
        <taxon>Gunneridae</taxon>
        <taxon>Pentapetalae</taxon>
        <taxon>asterids</taxon>
        <taxon>campanulids</taxon>
        <taxon>Apiales</taxon>
        <taxon>Apiaceae</taxon>
        <taxon>Apioideae</taxon>
        <taxon>apioid superclade</taxon>
        <taxon>Tordylieae</taxon>
        <taxon>Tordyliinae</taxon>
        <taxon>Heracleum</taxon>
    </lineage>
</organism>
<gene>
    <name evidence="1" type="ORF">POM88_025856</name>
</gene>
<sequence>MWKYERTEQQELTNYWGFALCCSEGKVELPKLRETPPELKNLLDGSDELSKLFCKYSRMYNNVFACTSTGGKIDNTLYHGGGPFVYRVYGELYHQIGSLLPEDDSNAVYSHIYMLDNEQELERHLNFPNGQQPLDNRILEPL</sequence>
<dbReference type="EMBL" id="JAUIZM010000006">
    <property type="protein sequence ID" value="KAK1379112.1"/>
    <property type="molecule type" value="Genomic_DNA"/>
</dbReference>
<reference evidence="1" key="1">
    <citation type="submission" date="2023-02" db="EMBL/GenBank/DDBJ databases">
        <title>Genome of toxic invasive species Heracleum sosnowskyi carries increased number of genes despite the absence of recent whole-genome duplications.</title>
        <authorList>
            <person name="Schelkunov M."/>
            <person name="Shtratnikova V."/>
            <person name="Makarenko M."/>
            <person name="Klepikova A."/>
            <person name="Omelchenko D."/>
            <person name="Novikova G."/>
            <person name="Obukhova E."/>
            <person name="Bogdanov V."/>
            <person name="Penin A."/>
            <person name="Logacheva M."/>
        </authorList>
    </citation>
    <scope>NUCLEOTIDE SEQUENCE</scope>
    <source>
        <strain evidence="1">Hsosn_3</strain>
        <tissue evidence="1">Leaf</tissue>
    </source>
</reference>
<comment type="caution">
    <text evidence="1">The sequence shown here is derived from an EMBL/GenBank/DDBJ whole genome shotgun (WGS) entry which is preliminary data.</text>
</comment>
<dbReference type="PANTHER" id="PTHR45786">
    <property type="entry name" value="DNA BINDING PROTEIN-LIKE"/>
    <property type="match status" value="1"/>
</dbReference>
<accession>A0AAD8MNB2</accession>
<keyword evidence="2" id="KW-1185">Reference proteome</keyword>